<protein>
    <submittedName>
        <fullName evidence="1">Uncharacterized protein</fullName>
    </submittedName>
</protein>
<organism evidence="1 2">
    <name type="scientific">Artemisia annua</name>
    <name type="common">Sweet wormwood</name>
    <dbReference type="NCBI Taxonomy" id="35608"/>
    <lineage>
        <taxon>Eukaryota</taxon>
        <taxon>Viridiplantae</taxon>
        <taxon>Streptophyta</taxon>
        <taxon>Embryophyta</taxon>
        <taxon>Tracheophyta</taxon>
        <taxon>Spermatophyta</taxon>
        <taxon>Magnoliopsida</taxon>
        <taxon>eudicotyledons</taxon>
        <taxon>Gunneridae</taxon>
        <taxon>Pentapetalae</taxon>
        <taxon>asterids</taxon>
        <taxon>campanulids</taxon>
        <taxon>Asterales</taxon>
        <taxon>Asteraceae</taxon>
        <taxon>Asteroideae</taxon>
        <taxon>Anthemideae</taxon>
        <taxon>Artemisiinae</taxon>
        <taxon>Artemisia</taxon>
    </lineage>
</organism>
<name>A0A2U1MCY3_ARTAN</name>
<evidence type="ECO:0000313" key="2">
    <source>
        <dbReference type="Proteomes" id="UP000245207"/>
    </source>
</evidence>
<reference evidence="1 2" key="1">
    <citation type="journal article" date="2018" name="Mol. Plant">
        <title>The genome of Artemisia annua provides insight into the evolution of Asteraceae family and artemisinin biosynthesis.</title>
        <authorList>
            <person name="Shen Q."/>
            <person name="Zhang L."/>
            <person name="Liao Z."/>
            <person name="Wang S."/>
            <person name="Yan T."/>
            <person name="Shi P."/>
            <person name="Liu M."/>
            <person name="Fu X."/>
            <person name="Pan Q."/>
            <person name="Wang Y."/>
            <person name="Lv Z."/>
            <person name="Lu X."/>
            <person name="Zhang F."/>
            <person name="Jiang W."/>
            <person name="Ma Y."/>
            <person name="Chen M."/>
            <person name="Hao X."/>
            <person name="Li L."/>
            <person name="Tang Y."/>
            <person name="Lv G."/>
            <person name="Zhou Y."/>
            <person name="Sun X."/>
            <person name="Brodelius P.E."/>
            <person name="Rose J.K.C."/>
            <person name="Tang K."/>
        </authorList>
    </citation>
    <scope>NUCLEOTIDE SEQUENCE [LARGE SCALE GENOMIC DNA]</scope>
    <source>
        <strain evidence="2">cv. Huhao1</strain>
        <tissue evidence="1">Leaf</tissue>
    </source>
</reference>
<accession>A0A2U1MCY3</accession>
<dbReference type="AlphaFoldDB" id="A0A2U1MCY3"/>
<gene>
    <name evidence="1" type="ORF">CTI12_AA391050</name>
</gene>
<sequence>MDGLVRLLELAYASGCVYASDIMRYGFQREVQEEREVQMLMELRGGDGIVLLDSIMYFQTIREFEAEKLANLHLFLQTT</sequence>
<dbReference type="EMBL" id="PKPP01005734">
    <property type="protein sequence ID" value="PWA59042.1"/>
    <property type="molecule type" value="Genomic_DNA"/>
</dbReference>
<comment type="caution">
    <text evidence="1">The sequence shown here is derived from an EMBL/GenBank/DDBJ whole genome shotgun (WGS) entry which is preliminary data.</text>
</comment>
<keyword evidence="2" id="KW-1185">Reference proteome</keyword>
<proteinExistence type="predicted"/>
<dbReference type="Proteomes" id="UP000245207">
    <property type="component" value="Unassembled WGS sequence"/>
</dbReference>
<evidence type="ECO:0000313" key="1">
    <source>
        <dbReference type="EMBL" id="PWA59042.1"/>
    </source>
</evidence>